<gene>
    <name evidence="2" type="ORF">Fot_04831</name>
</gene>
<sequence length="164" mass="18086">MSNNYDNWERLVGAVLRREQFRQLAIAHSRESSISSVSSSFSFRFESLHLEASYSNGGVLSEMSSSAGLSRFSAAASDDTCVSGEILPTPNLKNYTFADLNKATKNFKSDMVLGEGTFGTVFKGLVDSKTLSPSKVRNGMLVAIKKLNLKSFHGYEEWQVILLK</sequence>
<comment type="caution">
    <text evidence="2">The sequence shown here is derived from an EMBL/GenBank/DDBJ whole genome shotgun (WGS) entry which is preliminary data.</text>
</comment>
<evidence type="ECO:0000256" key="1">
    <source>
        <dbReference type="PROSITE-ProRule" id="PRU10141"/>
    </source>
</evidence>
<dbReference type="PANTHER" id="PTHR45621">
    <property type="entry name" value="OS01G0588500 PROTEIN-RELATED"/>
    <property type="match status" value="1"/>
</dbReference>
<evidence type="ECO:0000313" key="2">
    <source>
        <dbReference type="EMBL" id="KAL2551212.1"/>
    </source>
</evidence>
<proteinExistence type="predicted"/>
<dbReference type="GO" id="GO:0005524">
    <property type="term" value="F:ATP binding"/>
    <property type="evidence" value="ECO:0007669"/>
    <property type="project" value="UniProtKB-UniRule"/>
</dbReference>
<dbReference type="InterPro" id="IPR017441">
    <property type="entry name" value="Protein_kinase_ATP_BS"/>
</dbReference>
<keyword evidence="3" id="KW-1185">Reference proteome</keyword>
<accession>A0ABD1WNH3</accession>
<dbReference type="EMBL" id="JBFOLJ010000002">
    <property type="protein sequence ID" value="KAL2551212.1"/>
    <property type="molecule type" value="Genomic_DNA"/>
</dbReference>
<keyword evidence="1" id="KW-0547">Nucleotide-binding</keyword>
<dbReference type="InterPro" id="IPR050823">
    <property type="entry name" value="Plant_Ser_Thr_Prot_Kinase"/>
</dbReference>
<dbReference type="Gene3D" id="3.30.200.20">
    <property type="entry name" value="Phosphorylase Kinase, domain 1"/>
    <property type="match status" value="1"/>
</dbReference>
<dbReference type="GO" id="GO:0016301">
    <property type="term" value="F:kinase activity"/>
    <property type="evidence" value="ECO:0007669"/>
    <property type="project" value="UniProtKB-KW"/>
</dbReference>
<dbReference type="PROSITE" id="PS00107">
    <property type="entry name" value="PROTEIN_KINASE_ATP"/>
    <property type="match status" value="1"/>
</dbReference>
<dbReference type="SUPFAM" id="SSF56112">
    <property type="entry name" value="Protein kinase-like (PK-like)"/>
    <property type="match status" value="1"/>
</dbReference>
<reference evidence="3" key="1">
    <citation type="submission" date="2024-07" db="EMBL/GenBank/DDBJ databases">
        <title>Two chromosome-level genome assemblies of Korean endemic species Abeliophyllum distichum and Forsythia ovata (Oleaceae).</title>
        <authorList>
            <person name="Jang H."/>
        </authorList>
    </citation>
    <scope>NUCLEOTIDE SEQUENCE [LARGE SCALE GENOMIC DNA]</scope>
</reference>
<keyword evidence="2" id="KW-0808">Transferase</keyword>
<dbReference type="AlphaFoldDB" id="A0ABD1WNH3"/>
<keyword evidence="2" id="KW-0418">Kinase</keyword>
<feature type="binding site" evidence="1">
    <location>
        <position position="146"/>
    </location>
    <ligand>
        <name>ATP</name>
        <dbReference type="ChEBI" id="CHEBI:30616"/>
    </ligand>
</feature>
<protein>
    <submittedName>
        <fullName evidence="2">Protein kinase domain-containing protein</fullName>
    </submittedName>
</protein>
<organism evidence="2 3">
    <name type="scientific">Forsythia ovata</name>
    <dbReference type="NCBI Taxonomy" id="205694"/>
    <lineage>
        <taxon>Eukaryota</taxon>
        <taxon>Viridiplantae</taxon>
        <taxon>Streptophyta</taxon>
        <taxon>Embryophyta</taxon>
        <taxon>Tracheophyta</taxon>
        <taxon>Spermatophyta</taxon>
        <taxon>Magnoliopsida</taxon>
        <taxon>eudicotyledons</taxon>
        <taxon>Gunneridae</taxon>
        <taxon>Pentapetalae</taxon>
        <taxon>asterids</taxon>
        <taxon>lamiids</taxon>
        <taxon>Lamiales</taxon>
        <taxon>Oleaceae</taxon>
        <taxon>Forsythieae</taxon>
        <taxon>Forsythia</taxon>
    </lineage>
</organism>
<dbReference type="InterPro" id="IPR011009">
    <property type="entry name" value="Kinase-like_dom_sf"/>
</dbReference>
<keyword evidence="1" id="KW-0067">ATP-binding</keyword>
<name>A0ABD1WNH3_9LAMI</name>
<dbReference type="Proteomes" id="UP001604277">
    <property type="component" value="Unassembled WGS sequence"/>
</dbReference>
<evidence type="ECO:0000313" key="3">
    <source>
        <dbReference type="Proteomes" id="UP001604277"/>
    </source>
</evidence>